<dbReference type="GO" id="GO:0009279">
    <property type="term" value="C:cell outer membrane"/>
    <property type="evidence" value="ECO:0007669"/>
    <property type="project" value="TreeGrafter"/>
</dbReference>
<evidence type="ECO:0000313" key="9">
    <source>
        <dbReference type="Proteomes" id="UP000281170"/>
    </source>
</evidence>
<evidence type="ECO:0000313" key="8">
    <source>
        <dbReference type="Proteomes" id="UP000054859"/>
    </source>
</evidence>
<dbReference type="InterPro" id="IPR052037">
    <property type="entry name" value="LPS_export_LptA"/>
</dbReference>
<dbReference type="GO" id="GO:0015920">
    <property type="term" value="P:lipopolysaccharide transport"/>
    <property type="evidence" value="ECO:0007669"/>
    <property type="project" value="InterPro"/>
</dbReference>
<dbReference type="Gene3D" id="2.60.450.10">
    <property type="entry name" value="Lipopolysaccharide (LPS) transport protein A like domain"/>
    <property type="match status" value="1"/>
</dbReference>
<evidence type="ECO:0000313" key="6">
    <source>
        <dbReference type="EMBL" id="KTC65726.1"/>
    </source>
</evidence>
<dbReference type="EMBL" id="LR134420">
    <property type="protein sequence ID" value="VEH85108.1"/>
    <property type="molecule type" value="Genomic_DNA"/>
</dbReference>
<dbReference type="AlphaFoldDB" id="A0A0W0R3Y1"/>
<evidence type="ECO:0000256" key="3">
    <source>
        <dbReference type="ARBA" id="ARBA00022764"/>
    </source>
</evidence>
<keyword evidence="1" id="KW-0813">Transport</keyword>
<dbReference type="NCBIfam" id="TIGR03002">
    <property type="entry name" value="outer_YhbN_LptA"/>
    <property type="match status" value="1"/>
</dbReference>
<dbReference type="GO" id="GO:0030288">
    <property type="term" value="C:outer membrane-bounded periplasmic space"/>
    <property type="evidence" value="ECO:0007669"/>
    <property type="project" value="TreeGrafter"/>
</dbReference>
<dbReference type="OrthoDB" id="5295619at2"/>
<feature type="signal peptide" evidence="4">
    <location>
        <begin position="1"/>
        <end position="23"/>
    </location>
</feature>
<evidence type="ECO:0000256" key="4">
    <source>
        <dbReference type="SAM" id="SignalP"/>
    </source>
</evidence>
<protein>
    <submittedName>
        <fullName evidence="6">Lipopolysaccharide export system protein LptA</fullName>
    </submittedName>
</protein>
<dbReference type="Proteomes" id="UP000281170">
    <property type="component" value="Plasmid 11"/>
</dbReference>
<dbReference type="Pfam" id="PF03968">
    <property type="entry name" value="LptD_N"/>
    <property type="match status" value="1"/>
</dbReference>
<dbReference type="GO" id="GO:0017089">
    <property type="term" value="F:glycolipid transfer activity"/>
    <property type="evidence" value="ECO:0007669"/>
    <property type="project" value="TreeGrafter"/>
</dbReference>
<keyword evidence="7" id="KW-0614">Plasmid</keyword>
<proteinExistence type="predicted"/>
<dbReference type="GO" id="GO:0001530">
    <property type="term" value="F:lipopolysaccharide binding"/>
    <property type="evidence" value="ECO:0007669"/>
    <property type="project" value="InterPro"/>
</dbReference>
<reference evidence="6 8" key="1">
    <citation type="submission" date="2015-11" db="EMBL/GenBank/DDBJ databases">
        <title>Identification of large and diverse effector repertoires of 38 Legionella species.</title>
        <authorList>
            <person name="Burstein D."/>
            <person name="Amaro F."/>
            <person name="Zusman T."/>
            <person name="Lifshitz Z."/>
            <person name="Cohen O."/>
            <person name="Gilbert J.A."/>
            <person name="Pupko T."/>
            <person name="Shuman H.A."/>
            <person name="Segal G."/>
        </authorList>
    </citation>
    <scope>NUCLEOTIDE SEQUENCE [LARGE SCALE GENOMIC DNA]</scope>
    <source>
        <strain evidence="6 8">1762-AUS-E</strain>
    </source>
</reference>
<dbReference type="PANTHER" id="PTHR36504">
    <property type="entry name" value="LIPOPOLYSACCHARIDE EXPORT SYSTEM PROTEIN LPTA"/>
    <property type="match status" value="1"/>
</dbReference>
<evidence type="ECO:0000256" key="1">
    <source>
        <dbReference type="ARBA" id="ARBA00022448"/>
    </source>
</evidence>
<evidence type="ECO:0000313" key="7">
    <source>
        <dbReference type="EMBL" id="VEH85108.1"/>
    </source>
</evidence>
<dbReference type="Proteomes" id="UP000054859">
    <property type="component" value="Unassembled WGS sequence"/>
</dbReference>
<geneLocation type="plasmid" evidence="7 9">
    <name>11</name>
</geneLocation>
<keyword evidence="3" id="KW-0574">Periplasm</keyword>
<dbReference type="InterPro" id="IPR005653">
    <property type="entry name" value="OstA-like_N"/>
</dbReference>
<evidence type="ECO:0000256" key="2">
    <source>
        <dbReference type="ARBA" id="ARBA00022729"/>
    </source>
</evidence>
<dbReference type="RefSeq" id="WP_058461462.1">
    <property type="nucleotide sequence ID" value="NZ_CAAAHS010000014.1"/>
</dbReference>
<accession>A0A0W0R3Y1</accession>
<gene>
    <name evidence="6" type="primary">lptA</name>
    <name evidence="6" type="ORF">Lade_0384</name>
    <name evidence="7" type="ORF">NCTC12735_00731</name>
</gene>
<dbReference type="InterPro" id="IPR014340">
    <property type="entry name" value="LptA"/>
</dbReference>
<organism evidence="6 8">
    <name type="scientific">Legionella adelaidensis</name>
    <dbReference type="NCBI Taxonomy" id="45056"/>
    <lineage>
        <taxon>Bacteria</taxon>
        <taxon>Pseudomonadati</taxon>
        <taxon>Pseudomonadota</taxon>
        <taxon>Gammaproteobacteria</taxon>
        <taxon>Legionellales</taxon>
        <taxon>Legionellaceae</taxon>
        <taxon>Legionella</taxon>
    </lineage>
</organism>
<feature type="domain" description="Organic solvent tolerance-like N-terminal" evidence="5">
    <location>
        <begin position="35"/>
        <end position="147"/>
    </location>
</feature>
<keyword evidence="8" id="KW-1185">Reference proteome</keyword>
<feature type="chain" id="PRO_5033244500" evidence="4">
    <location>
        <begin position="24"/>
        <end position="169"/>
    </location>
</feature>
<sequence length="169" mass="19016">MFQNKVNCFFVIIIVLLSGNCFALPEDKNEVINLRADSADLNQQTHNGKYIGNVEFDQGSSHLRAAEAITKANEKNELIKAIAKGSKKEQAHYWALTAPDKPPLHAYADKITYFPERHIIELIGNARVEQGTDSFSAPKIIYDTEHEHVVTESDGKKRTVIIFHPEKKA</sequence>
<dbReference type="EMBL" id="LNKA01000001">
    <property type="protein sequence ID" value="KTC65726.1"/>
    <property type="molecule type" value="Genomic_DNA"/>
</dbReference>
<keyword evidence="2 4" id="KW-0732">Signal</keyword>
<dbReference type="PANTHER" id="PTHR36504:SF1">
    <property type="entry name" value="LIPOPOLYSACCHARIDE EXPORT SYSTEM PROTEIN LPTA"/>
    <property type="match status" value="1"/>
</dbReference>
<dbReference type="KEGG" id="ladl:NCTC12735_00731"/>
<dbReference type="STRING" id="45056.Lade_0384"/>
<dbReference type="PATRIC" id="fig|45056.6.peg.395"/>
<name>A0A0W0R3Y1_9GAMM</name>
<reference evidence="7 9" key="2">
    <citation type="submission" date="2018-12" db="EMBL/GenBank/DDBJ databases">
        <authorList>
            <consortium name="Pathogen Informatics"/>
        </authorList>
    </citation>
    <scope>NUCLEOTIDE SEQUENCE [LARGE SCALE GENOMIC DNA]</scope>
    <source>
        <strain evidence="7 9">NCTC12735</strain>
        <plasmid evidence="9">11</plasmid>
    </source>
</reference>
<evidence type="ECO:0000259" key="5">
    <source>
        <dbReference type="Pfam" id="PF03968"/>
    </source>
</evidence>